<evidence type="ECO:0000256" key="15">
    <source>
        <dbReference type="PIRSR" id="PIRSR000114-1"/>
    </source>
</evidence>
<feature type="binding site" evidence="17">
    <location>
        <position position="134"/>
    </location>
    <ligand>
        <name>NAD(+)</name>
        <dbReference type="ChEBI" id="CHEBI:57540"/>
    </ligand>
</feature>
<dbReference type="GO" id="GO:0005829">
    <property type="term" value="C:cytosol"/>
    <property type="evidence" value="ECO:0007669"/>
    <property type="project" value="TreeGrafter"/>
</dbReference>
<evidence type="ECO:0000256" key="5">
    <source>
        <dbReference type="ARBA" id="ARBA00023002"/>
    </source>
</evidence>
<comment type="catalytic activity">
    <reaction evidence="14">
        <text>sn-glycerol 3-phosphate + NAD(+) = dihydroxyacetone phosphate + NADH + H(+)</text>
        <dbReference type="Rhea" id="RHEA:11092"/>
        <dbReference type="ChEBI" id="CHEBI:15378"/>
        <dbReference type="ChEBI" id="CHEBI:57540"/>
        <dbReference type="ChEBI" id="CHEBI:57597"/>
        <dbReference type="ChEBI" id="CHEBI:57642"/>
        <dbReference type="ChEBI" id="CHEBI:57945"/>
        <dbReference type="EC" id="1.1.1.94"/>
    </reaction>
</comment>
<evidence type="ECO:0000256" key="18">
    <source>
        <dbReference type="RuleBase" id="RU000437"/>
    </source>
</evidence>
<dbReference type="UniPathway" id="UPA00940"/>
<dbReference type="PROSITE" id="PS00957">
    <property type="entry name" value="NAD_G3PDH"/>
    <property type="match status" value="1"/>
</dbReference>
<dbReference type="Pfam" id="PF01210">
    <property type="entry name" value="NAD_Gly3P_dh_N"/>
    <property type="match status" value="1"/>
</dbReference>
<keyword evidence="3 14" id="KW-0547">Nucleotide-binding</keyword>
<protein>
    <recommendedName>
        <fullName evidence="12 14">Glycerol-3-phosphate dehydrogenase [NAD(P)+]</fullName>
        <ecNumber evidence="11 14">1.1.1.94</ecNumber>
    </recommendedName>
    <alternativeName>
        <fullName evidence="14">NAD(P)(+)-dependent glycerol-3-phosphate dehydrogenase</fullName>
    </alternativeName>
    <alternativeName>
        <fullName evidence="13 14">NAD(P)H-dependent dihydroxyacetone-phosphate reductase</fullName>
    </alternativeName>
</protein>
<feature type="binding site" evidence="14">
    <location>
        <position position="132"/>
    </location>
    <ligand>
        <name>sn-glycerol 3-phosphate</name>
        <dbReference type="ChEBI" id="CHEBI:57597"/>
    </ligand>
</feature>
<feature type="binding site" evidence="14">
    <location>
        <position position="185"/>
    </location>
    <ligand>
        <name>sn-glycerol 3-phosphate</name>
        <dbReference type="ChEBI" id="CHEBI:57597"/>
    </ligand>
</feature>
<comment type="pathway">
    <text evidence="14">Membrane lipid metabolism; glycerophospholipid metabolism.</text>
</comment>
<evidence type="ECO:0000256" key="1">
    <source>
        <dbReference type="ARBA" id="ARBA00011009"/>
    </source>
</evidence>
<dbReference type="InterPro" id="IPR008927">
    <property type="entry name" value="6-PGluconate_DH-like_C_sf"/>
</dbReference>
<dbReference type="InterPro" id="IPR036291">
    <property type="entry name" value="NAD(P)-bd_dom_sf"/>
</dbReference>
<evidence type="ECO:0000256" key="11">
    <source>
        <dbReference type="ARBA" id="ARBA00066687"/>
    </source>
</evidence>
<evidence type="ECO:0000313" key="21">
    <source>
        <dbReference type="EMBL" id="SEG31856.1"/>
    </source>
</evidence>
<feature type="binding site" evidence="16">
    <location>
        <position position="102"/>
    </location>
    <ligand>
        <name>substrate</name>
    </ligand>
</feature>
<dbReference type="GO" id="GO:0141153">
    <property type="term" value="F:glycerol-3-phosphate dehydrogenase (NADP+) activity"/>
    <property type="evidence" value="ECO:0007669"/>
    <property type="project" value="RHEA"/>
</dbReference>
<dbReference type="RefSeq" id="WP_103910752.1">
    <property type="nucleotide sequence ID" value="NZ_FNUZ01000003.1"/>
</dbReference>
<evidence type="ECO:0000256" key="17">
    <source>
        <dbReference type="PIRSR" id="PIRSR000114-3"/>
    </source>
</evidence>
<dbReference type="PANTHER" id="PTHR11728:SF1">
    <property type="entry name" value="GLYCEROL-3-PHOSPHATE DEHYDROGENASE [NAD(+)] 2, CHLOROPLASTIC"/>
    <property type="match status" value="1"/>
</dbReference>
<dbReference type="AlphaFoldDB" id="A0A1H5Z927"/>
<dbReference type="SUPFAM" id="SSF51735">
    <property type="entry name" value="NAD(P)-binding Rossmann-fold domains"/>
    <property type="match status" value="1"/>
</dbReference>
<feature type="binding site" evidence="14">
    <location>
        <position position="134"/>
    </location>
    <ligand>
        <name>NADPH</name>
        <dbReference type="ChEBI" id="CHEBI:57783"/>
    </ligand>
</feature>
<comment type="similarity">
    <text evidence="1 14 18">Belongs to the NAD-dependent glycerol-3-phosphate dehydrogenase family.</text>
</comment>
<evidence type="ECO:0000256" key="9">
    <source>
        <dbReference type="ARBA" id="ARBA00023264"/>
    </source>
</evidence>
<feature type="binding site" evidence="14">
    <location>
        <position position="102"/>
    </location>
    <ligand>
        <name>sn-glycerol 3-phosphate</name>
        <dbReference type="ChEBI" id="CHEBI:57597"/>
    </ligand>
</feature>
<proteinExistence type="inferred from homology"/>
<dbReference type="PRINTS" id="PR00077">
    <property type="entry name" value="GPDHDRGNASE"/>
</dbReference>
<dbReference type="GO" id="GO:0005975">
    <property type="term" value="P:carbohydrate metabolic process"/>
    <property type="evidence" value="ECO:0007669"/>
    <property type="project" value="InterPro"/>
</dbReference>
<feature type="domain" description="Glycerol-3-phosphate dehydrogenase NAD-dependent N-terminal" evidence="19">
    <location>
        <begin position="3"/>
        <end position="153"/>
    </location>
</feature>
<evidence type="ECO:0000259" key="19">
    <source>
        <dbReference type="Pfam" id="PF01210"/>
    </source>
</evidence>
<accession>A0A1H5Z927</accession>
<feature type="domain" description="Glycerol-3-phosphate dehydrogenase NAD-dependent C-terminal" evidence="20">
    <location>
        <begin position="174"/>
        <end position="309"/>
    </location>
</feature>
<dbReference type="OrthoDB" id="9812273at2"/>
<keyword evidence="9 14" id="KW-1208">Phospholipid metabolism</keyword>
<feature type="binding site" evidence="14">
    <location>
        <position position="248"/>
    </location>
    <ligand>
        <name>sn-glycerol 3-phosphate</name>
        <dbReference type="ChEBI" id="CHEBI:57597"/>
    </ligand>
</feature>
<evidence type="ECO:0000256" key="6">
    <source>
        <dbReference type="ARBA" id="ARBA00023027"/>
    </source>
</evidence>
<dbReference type="GO" id="GO:0046167">
    <property type="term" value="P:glycerol-3-phosphate biosynthetic process"/>
    <property type="evidence" value="ECO:0007669"/>
    <property type="project" value="UniProtKB-UniRule"/>
</dbReference>
<reference evidence="21 22" key="1">
    <citation type="submission" date="2016-10" db="EMBL/GenBank/DDBJ databases">
        <authorList>
            <person name="de Groot N.N."/>
        </authorList>
    </citation>
    <scope>NUCLEOTIDE SEQUENCE [LARGE SCALE GENOMIC DNA]</scope>
    <source>
        <strain evidence="21 22">DSM 26915</strain>
    </source>
</reference>
<dbReference type="GO" id="GO:0006650">
    <property type="term" value="P:glycerophospholipid metabolic process"/>
    <property type="evidence" value="ECO:0007669"/>
    <property type="project" value="UniProtKB-UniRule"/>
</dbReference>
<organism evidence="21 22">
    <name type="scientific">Thalassococcus halodurans</name>
    <dbReference type="NCBI Taxonomy" id="373675"/>
    <lineage>
        <taxon>Bacteria</taxon>
        <taxon>Pseudomonadati</taxon>
        <taxon>Pseudomonadota</taxon>
        <taxon>Alphaproteobacteria</taxon>
        <taxon>Rhodobacterales</taxon>
        <taxon>Roseobacteraceae</taxon>
        <taxon>Thalassococcus</taxon>
    </lineage>
</organism>
<feature type="binding site" evidence="14">
    <location>
        <position position="102"/>
    </location>
    <ligand>
        <name>NADPH</name>
        <dbReference type="ChEBI" id="CHEBI:57783"/>
    </ligand>
</feature>
<evidence type="ECO:0000256" key="13">
    <source>
        <dbReference type="ARBA" id="ARBA00080511"/>
    </source>
</evidence>
<dbReference type="Proteomes" id="UP000236752">
    <property type="component" value="Unassembled WGS sequence"/>
</dbReference>
<evidence type="ECO:0000256" key="3">
    <source>
        <dbReference type="ARBA" id="ARBA00022741"/>
    </source>
</evidence>
<dbReference type="NCBIfam" id="NF000942">
    <property type="entry name" value="PRK00094.1-4"/>
    <property type="match status" value="1"/>
</dbReference>
<dbReference type="FunFam" id="1.10.1040.10:FF:000001">
    <property type="entry name" value="Glycerol-3-phosphate dehydrogenase [NAD(P)+]"/>
    <property type="match status" value="1"/>
</dbReference>
<dbReference type="GO" id="GO:0141152">
    <property type="term" value="F:glycerol-3-phosphate dehydrogenase (NAD+) activity"/>
    <property type="evidence" value="ECO:0007669"/>
    <property type="project" value="RHEA"/>
</dbReference>
<feature type="binding site" evidence="17">
    <location>
        <begin position="7"/>
        <end position="12"/>
    </location>
    <ligand>
        <name>NAD(+)</name>
        <dbReference type="ChEBI" id="CHEBI:57540"/>
    </ligand>
</feature>
<dbReference type="PIRSF" id="PIRSF000114">
    <property type="entry name" value="Glycerol-3-P_dh"/>
    <property type="match status" value="1"/>
</dbReference>
<feature type="binding site" evidence="17">
    <location>
        <position position="249"/>
    </location>
    <ligand>
        <name>NAD(+)</name>
        <dbReference type="ChEBI" id="CHEBI:57540"/>
    </ligand>
</feature>
<comment type="function">
    <text evidence="14">Catalyzes the reduction of the glycolytic intermediate dihydroxyacetone phosphate (DHAP) to sn-glycerol 3-phosphate (G3P), the key precursor for phospholipid synthesis.</text>
</comment>
<dbReference type="GO" id="GO:0046168">
    <property type="term" value="P:glycerol-3-phosphate catabolic process"/>
    <property type="evidence" value="ECO:0007669"/>
    <property type="project" value="InterPro"/>
</dbReference>
<keyword evidence="5 14" id="KW-0560">Oxidoreductase</keyword>
<name>A0A1H5Z927_9RHOB</name>
<feature type="binding site" evidence="14">
    <location>
        <position position="249"/>
    </location>
    <ligand>
        <name>sn-glycerol 3-phosphate</name>
        <dbReference type="ChEBI" id="CHEBI:57597"/>
    </ligand>
</feature>
<evidence type="ECO:0000256" key="12">
    <source>
        <dbReference type="ARBA" id="ARBA00069372"/>
    </source>
</evidence>
<evidence type="ECO:0000256" key="10">
    <source>
        <dbReference type="ARBA" id="ARBA00052716"/>
    </source>
</evidence>
<evidence type="ECO:0000256" key="16">
    <source>
        <dbReference type="PIRSR" id="PIRSR000114-2"/>
    </source>
</evidence>
<feature type="binding site" evidence="14">
    <location>
        <position position="31"/>
    </location>
    <ligand>
        <name>NADPH</name>
        <dbReference type="ChEBI" id="CHEBI:57783"/>
    </ligand>
</feature>
<keyword evidence="6 14" id="KW-0520">NAD</keyword>
<dbReference type="InterPro" id="IPR006168">
    <property type="entry name" value="G3P_DH_NAD-dep"/>
</dbReference>
<dbReference type="Gene3D" id="3.40.50.720">
    <property type="entry name" value="NAD(P)-binding Rossmann-like Domain"/>
    <property type="match status" value="1"/>
</dbReference>
<dbReference type="NCBIfam" id="NF000940">
    <property type="entry name" value="PRK00094.1-2"/>
    <property type="match status" value="1"/>
</dbReference>
<keyword evidence="4 14" id="KW-0521">NADP</keyword>
<keyword evidence="8 14" id="KW-0594">Phospholipid biosynthesis</keyword>
<dbReference type="SUPFAM" id="SSF48179">
    <property type="entry name" value="6-phosphogluconate dehydrogenase C-terminal domain-like"/>
    <property type="match status" value="1"/>
</dbReference>
<dbReference type="InterPro" id="IPR006109">
    <property type="entry name" value="G3P_DH_NAD-dep_C"/>
</dbReference>
<dbReference type="EC" id="1.1.1.94" evidence="11 14"/>
<evidence type="ECO:0000256" key="4">
    <source>
        <dbReference type="ARBA" id="ARBA00022857"/>
    </source>
</evidence>
<comment type="catalytic activity">
    <reaction evidence="10">
        <text>sn-glycerol 3-phosphate + NADP(+) = dihydroxyacetone phosphate + NADPH + H(+)</text>
        <dbReference type="Rhea" id="RHEA:11096"/>
        <dbReference type="ChEBI" id="CHEBI:15378"/>
        <dbReference type="ChEBI" id="CHEBI:57597"/>
        <dbReference type="ChEBI" id="CHEBI:57642"/>
        <dbReference type="ChEBI" id="CHEBI:57783"/>
        <dbReference type="ChEBI" id="CHEBI:58349"/>
        <dbReference type="EC" id="1.1.1.94"/>
    </reaction>
    <physiologicalReaction direction="right-to-left" evidence="10">
        <dbReference type="Rhea" id="RHEA:11098"/>
    </physiologicalReaction>
</comment>
<sequence length="320" mass="33085">MTISVLGAGAFGTALAIALAREGRDVQLWGRNPDALAEMARTRVNPKLPDATLPEGLLIQPDLELAAQSPTLLVAVPMQTVSGLLDNIDASLNGQRVVACCKGIDLTTGTGPSQLIARQKPDAVPAVLTGPSFASDIAQGLPTALTLACADEALGEQLQNELACAVLRIYRSKDVIGAELGGALKNVVAVACGIVIGAKLGVSARAALMTRGFAEMQRVAERMGANPTTLVGLSGLGDLALTCCSDQSRNYRFGMALGAGTEFDKTTTVEGVATAKAMADIAQKEGLDLPICTTVNAICEGHITVPEALNQLLSRPLKEE</sequence>
<gene>
    <name evidence="14" type="primary">gpsA</name>
    <name evidence="21" type="ORF">SAMN04488045_2448</name>
</gene>
<dbReference type="GO" id="GO:0051287">
    <property type="term" value="F:NAD binding"/>
    <property type="evidence" value="ECO:0007669"/>
    <property type="project" value="InterPro"/>
</dbReference>
<evidence type="ECO:0000313" key="22">
    <source>
        <dbReference type="Proteomes" id="UP000236752"/>
    </source>
</evidence>
<keyword evidence="22" id="KW-1185">Reference proteome</keyword>
<feature type="binding site" evidence="14">
    <location>
        <position position="238"/>
    </location>
    <ligand>
        <name>sn-glycerol 3-phosphate</name>
        <dbReference type="ChEBI" id="CHEBI:57597"/>
    </ligand>
</feature>
<keyword evidence="14" id="KW-0963">Cytoplasm</keyword>
<dbReference type="HAMAP" id="MF_00394">
    <property type="entry name" value="NAD_Glyc3P_dehydrog"/>
    <property type="match status" value="1"/>
</dbReference>
<dbReference type="EMBL" id="FNUZ01000003">
    <property type="protein sequence ID" value="SEG31856.1"/>
    <property type="molecule type" value="Genomic_DNA"/>
</dbReference>
<evidence type="ECO:0000259" key="20">
    <source>
        <dbReference type="Pfam" id="PF07479"/>
    </source>
</evidence>
<dbReference type="Pfam" id="PF07479">
    <property type="entry name" value="NAD_Gly3P_dh_C"/>
    <property type="match status" value="1"/>
</dbReference>
<feature type="binding site" evidence="14">
    <location>
        <position position="249"/>
    </location>
    <ligand>
        <name>NADPH</name>
        <dbReference type="ChEBI" id="CHEBI:57783"/>
    </ligand>
</feature>
<feature type="active site" description="Proton acceptor" evidence="14 15">
    <location>
        <position position="185"/>
    </location>
</feature>
<dbReference type="GO" id="GO:0008654">
    <property type="term" value="P:phospholipid biosynthetic process"/>
    <property type="evidence" value="ECO:0007669"/>
    <property type="project" value="UniProtKB-KW"/>
</dbReference>
<dbReference type="InterPro" id="IPR011128">
    <property type="entry name" value="G3P_DH_NAD-dep_N"/>
</dbReference>
<feature type="binding site" evidence="16">
    <location>
        <begin position="249"/>
        <end position="250"/>
    </location>
    <ligand>
        <name>substrate</name>
    </ligand>
</feature>
<evidence type="ECO:0000256" key="2">
    <source>
        <dbReference type="ARBA" id="ARBA00022516"/>
    </source>
</evidence>
<dbReference type="FunFam" id="3.40.50.720:FF:000019">
    <property type="entry name" value="Glycerol-3-phosphate dehydrogenase [NAD(P)+]"/>
    <property type="match status" value="1"/>
</dbReference>
<comment type="caution">
    <text evidence="14">Lacks conserved residue(s) required for the propagation of feature annotation.</text>
</comment>
<feature type="binding site" evidence="14">
    <location>
        <position position="11"/>
    </location>
    <ligand>
        <name>NADPH</name>
        <dbReference type="ChEBI" id="CHEBI:57783"/>
    </ligand>
</feature>
<keyword evidence="7 14" id="KW-0443">Lipid metabolism</keyword>
<comment type="subcellular location">
    <subcellularLocation>
        <location evidence="14">Cytoplasm</location>
    </subcellularLocation>
</comment>
<dbReference type="InterPro" id="IPR013328">
    <property type="entry name" value="6PGD_dom2"/>
</dbReference>
<evidence type="ECO:0000256" key="7">
    <source>
        <dbReference type="ARBA" id="ARBA00023098"/>
    </source>
</evidence>
<feature type="binding site" evidence="14">
    <location>
        <position position="270"/>
    </location>
    <ligand>
        <name>NADPH</name>
        <dbReference type="ChEBI" id="CHEBI:57783"/>
    </ligand>
</feature>
<dbReference type="Gene3D" id="1.10.1040.10">
    <property type="entry name" value="N-(1-d-carboxylethyl)-l-norvaline Dehydrogenase, domain 2"/>
    <property type="match status" value="1"/>
</dbReference>
<feature type="binding site" evidence="14">
    <location>
        <position position="250"/>
    </location>
    <ligand>
        <name>sn-glycerol 3-phosphate</name>
        <dbReference type="ChEBI" id="CHEBI:57597"/>
    </ligand>
</feature>
<evidence type="ECO:0000256" key="8">
    <source>
        <dbReference type="ARBA" id="ARBA00023209"/>
    </source>
</evidence>
<feature type="binding site" evidence="14">
    <location>
        <position position="130"/>
    </location>
    <ligand>
        <name>sn-glycerol 3-phosphate</name>
        <dbReference type="ChEBI" id="CHEBI:57597"/>
    </ligand>
</feature>
<dbReference type="PANTHER" id="PTHR11728">
    <property type="entry name" value="GLYCEROL-3-PHOSPHATE DEHYDROGENASE"/>
    <property type="match status" value="1"/>
</dbReference>
<keyword evidence="2 14" id="KW-0444">Lipid biosynthesis</keyword>
<evidence type="ECO:0000256" key="14">
    <source>
        <dbReference type="HAMAP-Rule" id="MF_00394"/>
    </source>
</evidence>